<gene>
    <name evidence="1" type="ORF">LTR37_019080</name>
</gene>
<comment type="caution">
    <text evidence="1">The sequence shown here is derived from an EMBL/GenBank/DDBJ whole genome shotgun (WGS) entry which is preliminary data.</text>
</comment>
<evidence type="ECO:0000313" key="1">
    <source>
        <dbReference type="EMBL" id="KAK3690636.1"/>
    </source>
</evidence>
<dbReference type="Proteomes" id="UP001281147">
    <property type="component" value="Unassembled WGS sequence"/>
</dbReference>
<reference evidence="1" key="1">
    <citation type="submission" date="2023-07" db="EMBL/GenBank/DDBJ databases">
        <title>Black Yeasts Isolated from many extreme environments.</title>
        <authorList>
            <person name="Coleine C."/>
            <person name="Stajich J.E."/>
            <person name="Selbmann L."/>
        </authorList>
    </citation>
    <scope>NUCLEOTIDE SEQUENCE</scope>
    <source>
        <strain evidence="1">CCFEE 5714</strain>
    </source>
</reference>
<protein>
    <submittedName>
        <fullName evidence="1">Uncharacterized protein</fullName>
    </submittedName>
</protein>
<dbReference type="EMBL" id="JAUTXU010000284">
    <property type="protein sequence ID" value="KAK3690636.1"/>
    <property type="molecule type" value="Genomic_DNA"/>
</dbReference>
<organism evidence="1 2">
    <name type="scientific">Vermiconidia calcicola</name>
    <dbReference type="NCBI Taxonomy" id="1690605"/>
    <lineage>
        <taxon>Eukaryota</taxon>
        <taxon>Fungi</taxon>
        <taxon>Dikarya</taxon>
        <taxon>Ascomycota</taxon>
        <taxon>Pezizomycotina</taxon>
        <taxon>Dothideomycetes</taxon>
        <taxon>Dothideomycetidae</taxon>
        <taxon>Mycosphaerellales</taxon>
        <taxon>Extremaceae</taxon>
        <taxon>Vermiconidia</taxon>
    </lineage>
</organism>
<proteinExistence type="predicted"/>
<accession>A0ACC3MI94</accession>
<evidence type="ECO:0000313" key="2">
    <source>
        <dbReference type="Proteomes" id="UP001281147"/>
    </source>
</evidence>
<name>A0ACC3MI94_9PEZI</name>
<keyword evidence="2" id="KW-1185">Reference proteome</keyword>
<sequence length="296" mass="32952">MGLGDFLKSKESKETKDRSKSSKSSKSQQQKSQTTISALVAPDTKKRVDAKPGADAQGKTPDKQAVFDRQSPNVAKILEVSRADEKMDLTNRRPEFVASAGSALLVVNGNARSINAQSTMTMKSFSVKYIMVGRLQSMSRLLLTWFSTQHTGLKDPLRGVVGMLRGLCMQLLCRGDVVGGIDLSPFDDERPRRLNVADACSFLRNLVLAVSKVKGQESICCIIDGIHELEDHEDFQYAFDFLKNLVREFNLQHNPTPFRVLLTHPTTSNLSTVKWIGEYGSALTYRAKEGRRHTRS</sequence>